<dbReference type="InterPro" id="IPR007260">
    <property type="entry name" value="NanE"/>
</dbReference>
<dbReference type="GO" id="GO:0006053">
    <property type="term" value="P:N-acetylmannosamine catabolic process"/>
    <property type="evidence" value="ECO:0007669"/>
    <property type="project" value="TreeGrafter"/>
</dbReference>
<sequence length="236" mass="23942">MTAAAARAELDRLRGGLVVSCQARDDNPLRGPAFMAAMAQAAVLGGAVGIRADGEADVAAIRQAIGPDVPVLGIFKVKQPDGSLFITPTAEAARRVIAAGARLVALDGTTRPRPGGETLAYVVAAIHAAAGAALADVGTAEDARYAVSCGVDAVGTTLSGYTPDSPKTEGPDFPLLERLARECPVPVFAEGRIWTREEARRALDLGAAFVVVGTAITNPTAITARIVSAMTGNGGG</sequence>
<dbReference type="NCBIfam" id="NF002231">
    <property type="entry name" value="PRK01130.1"/>
    <property type="match status" value="1"/>
</dbReference>
<dbReference type="GO" id="GO:0019262">
    <property type="term" value="P:N-acetylneuraminate catabolic process"/>
    <property type="evidence" value="ECO:0007669"/>
    <property type="project" value="UniProtKB-UniRule"/>
</dbReference>
<dbReference type="Pfam" id="PF04131">
    <property type="entry name" value="NanE"/>
    <property type="match status" value="1"/>
</dbReference>
<dbReference type="PANTHER" id="PTHR36204:SF1">
    <property type="entry name" value="N-ACETYLMANNOSAMINE-6-PHOSPHATE 2-EPIMERASE-RELATED"/>
    <property type="match status" value="1"/>
</dbReference>
<comment type="pathway">
    <text evidence="3 6">Amino-sugar metabolism; N-acetylneuraminate degradation; D-fructose 6-phosphate from N-acetylneuraminate: step 3/5.</text>
</comment>
<dbReference type="SUPFAM" id="SSF51366">
    <property type="entry name" value="Ribulose-phoshate binding barrel"/>
    <property type="match status" value="1"/>
</dbReference>
<dbReference type="GO" id="GO:0005975">
    <property type="term" value="P:carbohydrate metabolic process"/>
    <property type="evidence" value="ECO:0007669"/>
    <property type="project" value="UniProtKB-UniRule"/>
</dbReference>
<keyword evidence="5 6" id="KW-0119">Carbohydrate metabolism</keyword>
<evidence type="ECO:0000313" key="7">
    <source>
        <dbReference type="EMBL" id="CAA9562620.1"/>
    </source>
</evidence>
<comment type="function">
    <text evidence="2 6">Converts N-acetylmannosamine-6-phosphate (ManNAc-6-P) to N-acetylglucosamine-6-phosphate (GlcNAc-6-P).</text>
</comment>
<evidence type="ECO:0000256" key="4">
    <source>
        <dbReference type="ARBA" id="ARBA00023235"/>
    </source>
</evidence>
<dbReference type="HAMAP" id="MF_01235">
    <property type="entry name" value="ManNAc6P_epimer"/>
    <property type="match status" value="1"/>
</dbReference>
<evidence type="ECO:0000256" key="6">
    <source>
        <dbReference type="HAMAP-Rule" id="MF_01235"/>
    </source>
</evidence>
<dbReference type="EC" id="5.1.3.9" evidence="6"/>
<evidence type="ECO:0000256" key="3">
    <source>
        <dbReference type="ARBA" id="ARBA00005081"/>
    </source>
</evidence>
<dbReference type="AlphaFoldDB" id="A0A6J4UZE3"/>
<proteinExistence type="inferred from homology"/>
<gene>
    <name evidence="6" type="primary">nanE</name>
    <name evidence="7" type="ORF">AVDCRST_MAG19-1952</name>
</gene>
<evidence type="ECO:0000256" key="5">
    <source>
        <dbReference type="ARBA" id="ARBA00023277"/>
    </source>
</evidence>
<dbReference type="UniPathway" id="UPA00629">
    <property type="reaction ID" value="UER00682"/>
</dbReference>
<dbReference type="InterPro" id="IPR013785">
    <property type="entry name" value="Aldolase_TIM"/>
</dbReference>
<accession>A0A6J4UZE3</accession>
<evidence type="ECO:0000256" key="2">
    <source>
        <dbReference type="ARBA" id="ARBA00002147"/>
    </source>
</evidence>
<evidence type="ECO:0000256" key="1">
    <source>
        <dbReference type="ARBA" id="ARBA00000056"/>
    </source>
</evidence>
<dbReference type="InterPro" id="IPR011060">
    <property type="entry name" value="RibuloseP-bd_barrel"/>
</dbReference>
<comment type="catalytic activity">
    <reaction evidence="1 6">
        <text>an N-acyl-D-glucosamine 6-phosphate = an N-acyl-D-mannosamine 6-phosphate</text>
        <dbReference type="Rhea" id="RHEA:23932"/>
        <dbReference type="ChEBI" id="CHEBI:57599"/>
        <dbReference type="ChEBI" id="CHEBI:57666"/>
        <dbReference type="EC" id="5.1.3.9"/>
    </reaction>
</comment>
<reference evidence="7" key="1">
    <citation type="submission" date="2020-02" db="EMBL/GenBank/DDBJ databases">
        <authorList>
            <person name="Meier V. D."/>
        </authorList>
    </citation>
    <scope>NUCLEOTIDE SEQUENCE</scope>
    <source>
        <strain evidence="7">AVDCRST_MAG19</strain>
    </source>
</reference>
<protein>
    <recommendedName>
        <fullName evidence="6">Putative N-acetylmannosamine-6-phosphate 2-epimerase</fullName>
        <ecNumber evidence="6">5.1.3.9</ecNumber>
    </recommendedName>
    <alternativeName>
        <fullName evidence="6">ManNAc-6-P epimerase</fullName>
    </alternativeName>
</protein>
<comment type="similarity">
    <text evidence="6">Belongs to the NanE family.</text>
</comment>
<keyword evidence="4 6" id="KW-0413">Isomerase</keyword>
<dbReference type="GO" id="GO:0047465">
    <property type="term" value="F:N-acylglucosamine-6-phosphate 2-epimerase activity"/>
    <property type="evidence" value="ECO:0007669"/>
    <property type="project" value="UniProtKB-EC"/>
</dbReference>
<dbReference type="GO" id="GO:0005829">
    <property type="term" value="C:cytosol"/>
    <property type="evidence" value="ECO:0007669"/>
    <property type="project" value="TreeGrafter"/>
</dbReference>
<name>A0A6J4UZE3_9BACT</name>
<organism evidence="7">
    <name type="scientific">uncultured Thermomicrobiales bacterium</name>
    <dbReference type="NCBI Taxonomy" id="1645740"/>
    <lineage>
        <taxon>Bacteria</taxon>
        <taxon>Pseudomonadati</taxon>
        <taxon>Thermomicrobiota</taxon>
        <taxon>Thermomicrobia</taxon>
        <taxon>Thermomicrobiales</taxon>
        <taxon>environmental samples</taxon>
    </lineage>
</organism>
<dbReference type="PANTHER" id="PTHR36204">
    <property type="entry name" value="N-ACETYLMANNOSAMINE-6-PHOSPHATE 2-EPIMERASE-RELATED"/>
    <property type="match status" value="1"/>
</dbReference>
<dbReference type="EMBL" id="CADCWL010000085">
    <property type="protein sequence ID" value="CAA9562620.1"/>
    <property type="molecule type" value="Genomic_DNA"/>
</dbReference>
<dbReference type="Gene3D" id="3.20.20.70">
    <property type="entry name" value="Aldolase class I"/>
    <property type="match status" value="1"/>
</dbReference>